<dbReference type="NCBIfam" id="NF033559">
    <property type="entry name" value="transpos_IS1634"/>
    <property type="match status" value="1"/>
</dbReference>
<dbReference type="EMBL" id="BLSC01000075">
    <property type="protein sequence ID" value="GFP37334.1"/>
    <property type="molecule type" value="Genomic_DNA"/>
</dbReference>
<sequence length="245" mass="28645">YCRTSEQLEYREVKKEDGLRYILCRNPEVALSQHRERQEDLAHLQAQLEQLKEKVASQKRPALKRVIRQVEEILAHRHGHRFFNYRLEGKGRALTYFRKEEALALEKELDGLYILRTREPELEAGEIIQAYRDLADVERAFRTMKSVLDLRPFFHRTEDRVRAHVFICVLAYLLEKLMEKALQRAQMPLSAEKALSSLKQMGVAVMKVGQESYGYVSEPTYRQRQVLAALDIPLPSRVLVPQKLG</sequence>
<dbReference type="AlphaFoldDB" id="A0A6V8PZQ9"/>
<dbReference type="InterPro" id="IPR012337">
    <property type="entry name" value="RNaseH-like_sf"/>
</dbReference>
<organism evidence="3 4">
    <name type="scientific">Candidatus Hakubella thermalkaliphila</name>
    <dbReference type="NCBI Taxonomy" id="2754717"/>
    <lineage>
        <taxon>Bacteria</taxon>
        <taxon>Bacillati</taxon>
        <taxon>Actinomycetota</taxon>
        <taxon>Actinomycetota incertae sedis</taxon>
        <taxon>Candidatus Hakubellales</taxon>
        <taxon>Candidatus Hakubellaceae</taxon>
        <taxon>Candidatus Hakubella</taxon>
    </lineage>
</organism>
<feature type="non-terminal residue" evidence="3">
    <location>
        <position position="1"/>
    </location>
</feature>
<dbReference type="PANTHER" id="PTHR34614">
    <property type="match status" value="1"/>
</dbReference>
<evidence type="ECO:0000313" key="3">
    <source>
        <dbReference type="EMBL" id="GFP37334.1"/>
    </source>
</evidence>
<evidence type="ECO:0000313" key="4">
    <source>
        <dbReference type="Proteomes" id="UP000561271"/>
    </source>
</evidence>
<gene>
    <name evidence="3" type="ORF">HKBW3S44_01014</name>
</gene>
<reference evidence="3 4" key="1">
    <citation type="journal article" date="2020" name="Front. Microbiol.">
        <title>Single-cell genomics of novel Actinobacteria with the Wood-Ljungdahl pathway discovered in a serpentinizing system.</title>
        <authorList>
            <person name="Merino N."/>
            <person name="Kawai M."/>
            <person name="Boyd E.S."/>
            <person name="Colman D.R."/>
            <person name="McGlynn S.E."/>
            <person name="Nealson K.H."/>
            <person name="Kurokawa K."/>
            <person name="Hongoh Y."/>
        </authorList>
    </citation>
    <scope>NUCLEOTIDE SEQUENCE [LARGE SCALE GENOMIC DNA]</scope>
    <source>
        <strain evidence="3 4">S44</strain>
    </source>
</reference>
<dbReference type="GO" id="GO:0003677">
    <property type="term" value="F:DNA binding"/>
    <property type="evidence" value="ECO:0007669"/>
    <property type="project" value="InterPro"/>
</dbReference>
<dbReference type="InterPro" id="IPR047654">
    <property type="entry name" value="IS1634_transpos"/>
</dbReference>
<protein>
    <recommendedName>
        <fullName evidence="2">Transposase IS4-like domain-containing protein</fullName>
    </recommendedName>
</protein>
<dbReference type="SUPFAM" id="SSF53098">
    <property type="entry name" value="Ribonuclease H-like"/>
    <property type="match status" value="1"/>
</dbReference>
<comment type="caution">
    <text evidence="3">The sequence shown here is derived from an EMBL/GenBank/DDBJ whole genome shotgun (WGS) entry which is preliminary data.</text>
</comment>
<evidence type="ECO:0000256" key="1">
    <source>
        <dbReference type="SAM" id="Coils"/>
    </source>
</evidence>
<name>A0A6V8PZQ9_9ACTN</name>
<feature type="domain" description="Transposase IS4-like" evidence="2">
    <location>
        <begin position="49"/>
        <end position="174"/>
    </location>
</feature>
<proteinExistence type="predicted"/>
<dbReference type="Pfam" id="PF01609">
    <property type="entry name" value="DDE_Tnp_1"/>
    <property type="match status" value="1"/>
</dbReference>
<dbReference type="GO" id="GO:0006313">
    <property type="term" value="P:DNA transposition"/>
    <property type="evidence" value="ECO:0007669"/>
    <property type="project" value="InterPro"/>
</dbReference>
<dbReference type="GO" id="GO:0004803">
    <property type="term" value="F:transposase activity"/>
    <property type="evidence" value="ECO:0007669"/>
    <property type="project" value="InterPro"/>
</dbReference>
<dbReference type="InterPro" id="IPR002559">
    <property type="entry name" value="Transposase_11"/>
</dbReference>
<keyword evidence="1" id="KW-0175">Coiled coil</keyword>
<evidence type="ECO:0000259" key="2">
    <source>
        <dbReference type="Pfam" id="PF01609"/>
    </source>
</evidence>
<accession>A0A6V8PZQ9</accession>
<dbReference type="PANTHER" id="PTHR34614:SF2">
    <property type="entry name" value="TRANSPOSASE IS4-LIKE DOMAIN-CONTAINING PROTEIN"/>
    <property type="match status" value="1"/>
</dbReference>
<dbReference type="RefSeq" id="WP_176231578.1">
    <property type="nucleotide sequence ID" value="NZ_BLSC01000075.1"/>
</dbReference>
<feature type="coiled-coil region" evidence="1">
    <location>
        <begin position="34"/>
        <end position="61"/>
    </location>
</feature>
<dbReference type="Proteomes" id="UP000561271">
    <property type="component" value="Unassembled WGS sequence"/>
</dbReference>